<proteinExistence type="predicted"/>
<keyword evidence="2" id="KW-1185">Reference proteome</keyword>
<sequence>MTDEEYNKRYMAAIMHNPPTPATTPPPSSPIHPIPDPQASTASTSFFLCVRKLQDPVQRTCDFGVTFGLEYLLSSEVASLTGSKAQKI</sequence>
<dbReference type="Proteomes" id="UP001165960">
    <property type="component" value="Unassembled WGS sequence"/>
</dbReference>
<protein>
    <submittedName>
        <fullName evidence="1">Uncharacterized protein</fullName>
    </submittedName>
</protein>
<gene>
    <name evidence="1" type="ORF">DSO57_1024437</name>
</gene>
<comment type="caution">
    <text evidence="1">The sequence shown here is derived from an EMBL/GenBank/DDBJ whole genome shotgun (WGS) entry which is preliminary data.</text>
</comment>
<organism evidence="1 2">
    <name type="scientific">Entomophthora muscae</name>
    <dbReference type="NCBI Taxonomy" id="34485"/>
    <lineage>
        <taxon>Eukaryota</taxon>
        <taxon>Fungi</taxon>
        <taxon>Fungi incertae sedis</taxon>
        <taxon>Zoopagomycota</taxon>
        <taxon>Entomophthoromycotina</taxon>
        <taxon>Entomophthoromycetes</taxon>
        <taxon>Entomophthorales</taxon>
        <taxon>Entomophthoraceae</taxon>
        <taxon>Entomophthora</taxon>
    </lineage>
</organism>
<evidence type="ECO:0000313" key="2">
    <source>
        <dbReference type="Proteomes" id="UP001165960"/>
    </source>
</evidence>
<dbReference type="EMBL" id="QTSX02000132">
    <property type="protein sequence ID" value="KAJ9088300.1"/>
    <property type="molecule type" value="Genomic_DNA"/>
</dbReference>
<evidence type="ECO:0000313" key="1">
    <source>
        <dbReference type="EMBL" id="KAJ9088300.1"/>
    </source>
</evidence>
<reference evidence="1" key="1">
    <citation type="submission" date="2022-04" db="EMBL/GenBank/DDBJ databases">
        <title>Genome of the entomopathogenic fungus Entomophthora muscae.</title>
        <authorList>
            <person name="Elya C."/>
            <person name="Lovett B.R."/>
            <person name="Lee E."/>
            <person name="Macias A.M."/>
            <person name="Hajek A.E."/>
            <person name="De Bivort B.L."/>
            <person name="Kasson M.T."/>
            <person name="De Fine Licht H.H."/>
            <person name="Stajich J.E."/>
        </authorList>
    </citation>
    <scope>NUCLEOTIDE SEQUENCE</scope>
    <source>
        <strain evidence="1">Berkeley</strain>
    </source>
</reference>
<name>A0ACC2UMG6_9FUNG</name>
<accession>A0ACC2UMG6</accession>